<evidence type="ECO:0000313" key="2">
    <source>
        <dbReference type="EMBL" id="KAK1772246.1"/>
    </source>
</evidence>
<dbReference type="AlphaFoldDB" id="A0AAJ0C939"/>
<evidence type="ECO:0008006" key="4">
    <source>
        <dbReference type="Google" id="ProtNLM"/>
    </source>
</evidence>
<feature type="region of interest" description="Disordered" evidence="1">
    <location>
        <begin position="33"/>
        <end position="86"/>
    </location>
</feature>
<feature type="compositionally biased region" description="Low complexity" evidence="1">
    <location>
        <begin position="33"/>
        <end position="43"/>
    </location>
</feature>
<dbReference type="Proteomes" id="UP001244011">
    <property type="component" value="Unassembled WGS sequence"/>
</dbReference>
<organism evidence="2 3">
    <name type="scientific">Phialemonium atrogriseum</name>
    <dbReference type="NCBI Taxonomy" id="1093897"/>
    <lineage>
        <taxon>Eukaryota</taxon>
        <taxon>Fungi</taxon>
        <taxon>Dikarya</taxon>
        <taxon>Ascomycota</taxon>
        <taxon>Pezizomycotina</taxon>
        <taxon>Sordariomycetes</taxon>
        <taxon>Sordariomycetidae</taxon>
        <taxon>Cephalothecales</taxon>
        <taxon>Cephalothecaceae</taxon>
        <taxon>Phialemonium</taxon>
    </lineage>
</organism>
<proteinExistence type="predicted"/>
<dbReference type="GeneID" id="85306385"/>
<evidence type="ECO:0000256" key="1">
    <source>
        <dbReference type="SAM" id="MobiDB-lite"/>
    </source>
</evidence>
<reference evidence="2" key="1">
    <citation type="submission" date="2023-06" db="EMBL/GenBank/DDBJ databases">
        <title>Genome-scale phylogeny and comparative genomics of the fungal order Sordariales.</title>
        <authorList>
            <consortium name="Lawrence Berkeley National Laboratory"/>
            <person name="Hensen N."/>
            <person name="Bonometti L."/>
            <person name="Westerberg I."/>
            <person name="Brannstrom I.O."/>
            <person name="Guillou S."/>
            <person name="Cros-Aarteil S."/>
            <person name="Calhoun S."/>
            <person name="Haridas S."/>
            <person name="Kuo A."/>
            <person name="Mondo S."/>
            <person name="Pangilinan J."/>
            <person name="Riley R."/>
            <person name="Labutti K."/>
            <person name="Andreopoulos B."/>
            <person name="Lipzen A."/>
            <person name="Chen C."/>
            <person name="Yanf M."/>
            <person name="Daum C."/>
            <person name="Ng V."/>
            <person name="Clum A."/>
            <person name="Steindorff A."/>
            <person name="Ohm R."/>
            <person name="Martin F."/>
            <person name="Silar P."/>
            <person name="Natvig D."/>
            <person name="Lalanne C."/>
            <person name="Gautier V."/>
            <person name="Ament-Velasquez S.L."/>
            <person name="Kruys A."/>
            <person name="Hutchinson M.I."/>
            <person name="Powell A.J."/>
            <person name="Barry K."/>
            <person name="Miller A.N."/>
            <person name="Grigoriev I.V."/>
            <person name="Debuchy R."/>
            <person name="Gladieux P."/>
            <person name="Thoren M.H."/>
            <person name="Johannesson H."/>
        </authorList>
    </citation>
    <scope>NUCLEOTIDE SEQUENCE</scope>
    <source>
        <strain evidence="2">8032-3</strain>
    </source>
</reference>
<dbReference type="PANTHER" id="PTHR38166:SF1">
    <property type="entry name" value="C2H2-TYPE DOMAIN-CONTAINING PROTEIN"/>
    <property type="match status" value="1"/>
</dbReference>
<gene>
    <name evidence="2" type="ORF">QBC33DRAFT_2728</name>
</gene>
<comment type="caution">
    <text evidence="2">The sequence shown here is derived from an EMBL/GenBank/DDBJ whole genome shotgun (WGS) entry which is preliminary data.</text>
</comment>
<protein>
    <recommendedName>
        <fullName evidence="4">C2H2-type domain-containing protein</fullName>
    </recommendedName>
</protein>
<name>A0AAJ0C939_9PEZI</name>
<dbReference type="RefSeq" id="XP_060288459.1">
    <property type="nucleotide sequence ID" value="XM_060423198.1"/>
</dbReference>
<dbReference type="PANTHER" id="PTHR38166">
    <property type="entry name" value="C2H2-TYPE DOMAIN-CONTAINING PROTEIN-RELATED"/>
    <property type="match status" value="1"/>
</dbReference>
<evidence type="ECO:0000313" key="3">
    <source>
        <dbReference type="Proteomes" id="UP001244011"/>
    </source>
</evidence>
<dbReference type="EMBL" id="MU838997">
    <property type="protein sequence ID" value="KAK1772246.1"/>
    <property type="molecule type" value="Genomic_DNA"/>
</dbReference>
<sequence length="263" mass="28632">MTCSKNCMLNDLGVEDGPSEANSELERNSSNIIIHSASANQNSKAPHPPASRPDAAGGMPGQKRTIKSNVGGNRDEHIGSAKRPRQQLMSCPYRKRNSLRFNIRDHTRCAIDSFTDLSGVKRHVRIHHRYNRPGSFVCPRCQKDLASREGLLSHLSVGPQHICEHKLPSPCDVEDGITSEVENVLQARKSASKVDNWIALCRLLFPSDEVVPSSGKLHVVIVRRPLFNSECRVCPTCWGGRSGGTPSIGPCPIGAGDPGSDTT</sequence>
<accession>A0AAJ0C939</accession>
<dbReference type="Gene3D" id="3.30.160.60">
    <property type="entry name" value="Classic Zinc Finger"/>
    <property type="match status" value="1"/>
</dbReference>
<keyword evidence="3" id="KW-1185">Reference proteome</keyword>